<feature type="transmembrane region" description="Helical" evidence="6">
    <location>
        <begin position="169"/>
        <end position="192"/>
    </location>
</feature>
<dbReference type="GO" id="GO:0005886">
    <property type="term" value="C:plasma membrane"/>
    <property type="evidence" value="ECO:0007669"/>
    <property type="project" value="UniProtKB-SubCell"/>
</dbReference>
<comment type="subcellular location">
    <subcellularLocation>
        <location evidence="1">Cell membrane</location>
        <topology evidence="1">Multi-pass membrane protein</topology>
    </subcellularLocation>
</comment>
<evidence type="ECO:0000313" key="9">
    <source>
        <dbReference type="Proteomes" id="UP000005714"/>
    </source>
</evidence>
<evidence type="ECO:0000256" key="5">
    <source>
        <dbReference type="ARBA" id="ARBA00023136"/>
    </source>
</evidence>
<dbReference type="Proteomes" id="UP000005714">
    <property type="component" value="Unassembled WGS sequence"/>
</dbReference>
<feature type="transmembrane region" description="Helical" evidence="6">
    <location>
        <begin position="362"/>
        <end position="383"/>
    </location>
</feature>
<evidence type="ECO:0000256" key="6">
    <source>
        <dbReference type="SAM" id="Phobius"/>
    </source>
</evidence>
<dbReference type="STRING" id="585530.HMPREF0183_2000"/>
<feature type="transmembrane region" description="Helical" evidence="6">
    <location>
        <begin position="144"/>
        <end position="163"/>
    </location>
</feature>
<dbReference type="InterPro" id="IPR036259">
    <property type="entry name" value="MFS_trans_sf"/>
</dbReference>
<dbReference type="Gene3D" id="1.20.1720.10">
    <property type="entry name" value="Multidrug resistance protein D"/>
    <property type="match status" value="1"/>
</dbReference>
<name>D4YPZ0_9MICO</name>
<keyword evidence="3 6" id="KW-0812">Transmembrane</keyword>
<feature type="transmembrane region" description="Helical" evidence="6">
    <location>
        <begin position="49"/>
        <end position="69"/>
    </location>
</feature>
<dbReference type="CDD" id="cd17321">
    <property type="entry name" value="MFS_MMR_MDR_like"/>
    <property type="match status" value="1"/>
</dbReference>
<feature type="transmembrane region" description="Helical" evidence="6">
    <location>
        <begin position="228"/>
        <end position="249"/>
    </location>
</feature>
<keyword evidence="4 6" id="KW-1133">Transmembrane helix</keyword>
<evidence type="ECO:0000256" key="2">
    <source>
        <dbReference type="ARBA" id="ARBA00022448"/>
    </source>
</evidence>
<dbReference type="EMBL" id="ADNU01000065">
    <property type="protein sequence ID" value="EFG46685.1"/>
    <property type="molecule type" value="Genomic_DNA"/>
</dbReference>
<proteinExistence type="predicted"/>
<feature type="transmembrane region" description="Helical" evidence="6">
    <location>
        <begin position="441"/>
        <end position="462"/>
    </location>
</feature>
<evidence type="ECO:0000256" key="4">
    <source>
        <dbReference type="ARBA" id="ARBA00022989"/>
    </source>
</evidence>
<feature type="transmembrane region" description="Helical" evidence="6">
    <location>
        <begin position="300"/>
        <end position="322"/>
    </location>
</feature>
<feature type="domain" description="Major facilitator superfamily (MFS) profile" evidence="7">
    <location>
        <begin position="16"/>
        <end position="463"/>
    </location>
</feature>
<dbReference type="Pfam" id="PF07690">
    <property type="entry name" value="MFS_1"/>
    <property type="match status" value="1"/>
</dbReference>
<reference evidence="8 9" key="1">
    <citation type="submission" date="2010-04" db="EMBL/GenBank/DDBJ databases">
        <authorList>
            <person name="Qin X."/>
            <person name="Bachman B."/>
            <person name="Battles P."/>
            <person name="Bell A."/>
            <person name="Bess C."/>
            <person name="Bickham C."/>
            <person name="Chaboub L."/>
            <person name="Chen D."/>
            <person name="Coyle M."/>
            <person name="Deiros D.R."/>
            <person name="Dinh H."/>
            <person name="Forbes L."/>
            <person name="Fowler G."/>
            <person name="Francisco L."/>
            <person name="Fu Q."/>
            <person name="Gubbala S."/>
            <person name="Hale W."/>
            <person name="Han Y."/>
            <person name="Hemphill L."/>
            <person name="Highlander S.K."/>
            <person name="Hirani K."/>
            <person name="Hogues M."/>
            <person name="Jackson L."/>
            <person name="Jakkamsetti A."/>
            <person name="Javaid M."/>
            <person name="Jiang H."/>
            <person name="Korchina V."/>
            <person name="Kovar C."/>
            <person name="Lara F."/>
            <person name="Lee S."/>
            <person name="Mata R."/>
            <person name="Mathew T."/>
            <person name="Moen C."/>
            <person name="Morales K."/>
            <person name="Munidasa M."/>
            <person name="Nazareth L."/>
            <person name="Ngo R."/>
            <person name="Nguyen L."/>
            <person name="Okwuonu G."/>
            <person name="Ongeri F."/>
            <person name="Patil S."/>
            <person name="Petrosino J."/>
            <person name="Pham C."/>
            <person name="Pham P."/>
            <person name="Pu L.-L."/>
            <person name="Puazo M."/>
            <person name="Raj R."/>
            <person name="Reid J."/>
            <person name="Rouhana J."/>
            <person name="Saada N."/>
            <person name="Shang Y."/>
            <person name="Simmons D."/>
            <person name="Thornton R."/>
            <person name="Warren J."/>
            <person name="Weissenberger G."/>
            <person name="Zhang J."/>
            <person name="Zhang L."/>
            <person name="Zhou C."/>
            <person name="Zhu D."/>
            <person name="Muzny D."/>
            <person name="Worley K."/>
            <person name="Gibbs R."/>
        </authorList>
    </citation>
    <scope>NUCLEOTIDE SEQUENCE [LARGE SCALE GENOMIC DNA]</scope>
    <source>
        <strain evidence="8 9">ATCC 49030</strain>
    </source>
</reference>
<evidence type="ECO:0000256" key="3">
    <source>
        <dbReference type="ARBA" id="ARBA00022692"/>
    </source>
</evidence>
<keyword evidence="2" id="KW-0813">Transport</keyword>
<feature type="transmembrane region" description="Helical" evidence="6">
    <location>
        <begin position="106"/>
        <end position="132"/>
    </location>
</feature>
<gene>
    <name evidence="8" type="ORF">HMPREF0183_2000</name>
</gene>
<dbReference type="PROSITE" id="PS50850">
    <property type="entry name" value="MFS"/>
    <property type="match status" value="1"/>
</dbReference>
<feature type="transmembrane region" description="Helical" evidence="6">
    <location>
        <begin position="417"/>
        <end position="435"/>
    </location>
</feature>
<dbReference type="InterPro" id="IPR011701">
    <property type="entry name" value="MFS"/>
</dbReference>
<sequence>MSPLNKRNRVPFQKLTVATCAMGTLTVNINNTGLNLVLPRIRDDLGLDLATMQWVSAAYVLILAALTMLGGALGDRYDKRTVLVTGILIYTFGSTVGMLADSGIWLTLSRMCAATGASVLVPVGLAALRVIAQTPEQLASYMSLWGLSVGLGMALGPVAGGIVTDLLGWRAFFTVMACLGALYLCAVLICFPELPGTKERHVDVVSHILLGSSMLALTAFFIELRSDAPAWVKVALGCAVPVCATAWQWRDRKLAHPVIPPRAFHDRSFSVSMLIAFVNYLGLGATLFVAAFVLQDLFGLTAGVAGAVSVPLAIATAVGASWSGQAKGAKQIRGAIRTAAFATLCGVLIAGGAVTLVTSAQLWVAVIVFVAGSCGMGFGFGAANTPVNYLAMASLPKTISGVAGSSASASRQLGQSTGVATGGLLLGIGVALAGVGSPLAYLLPGVEVAFIAILLAMLPAFYRSRSGN</sequence>
<protein>
    <submittedName>
        <fullName evidence="8">Transporter, major facilitator family protein</fullName>
    </submittedName>
</protein>
<dbReference type="Gene3D" id="1.20.1250.20">
    <property type="entry name" value="MFS general substrate transporter like domains"/>
    <property type="match status" value="1"/>
</dbReference>
<dbReference type="PRINTS" id="PR01036">
    <property type="entry name" value="TCRTETB"/>
</dbReference>
<dbReference type="OrthoDB" id="7375466at2"/>
<evidence type="ECO:0000259" key="7">
    <source>
        <dbReference type="PROSITE" id="PS50850"/>
    </source>
</evidence>
<organism evidence="8 9">
    <name type="scientific">Brevibacterium mcbrellneri ATCC 49030</name>
    <dbReference type="NCBI Taxonomy" id="585530"/>
    <lineage>
        <taxon>Bacteria</taxon>
        <taxon>Bacillati</taxon>
        <taxon>Actinomycetota</taxon>
        <taxon>Actinomycetes</taxon>
        <taxon>Micrococcales</taxon>
        <taxon>Brevibacteriaceae</taxon>
        <taxon>Brevibacterium</taxon>
    </lineage>
</organism>
<comment type="caution">
    <text evidence="8">The sequence shown here is derived from an EMBL/GenBank/DDBJ whole genome shotgun (WGS) entry which is preliminary data.</text>
</comment>
<feature type="transmembrane region" description="Helical" evidence="6">
    <location>
        <begin position="334"/>
        <end position="356"/>
    </location>
</feature>
<keyword evidence="5 6" id="KW-0472">Membrane</keyword>
<feature type="transmembrane region" description="Helical" evidence="6">
    <location>
        <begin position="81"/>
        <end position="100"/>
    </location>
</feature>
<evidence type="ECO:0000256" key="1">
    <source>
        <dbReference type="ARBA" id="ARBA00004651"/>
    </source>
</evidence>
<dbReference type="eggNOG" id="COG0477">
    <property type="taxonomic scope" value="Bacteria"/>
</dbReference>
<dbReference type="SUPFAM" id="SSF103473">
    <property type="entry name" value="MFS general substrate transporter"/>
    <property type="match status" value="1"/>
</dbReference>
<feature type="transmembrane region" description="Helical" evidence="6">
    <location>
        <begin position="204"/>
        <end position="222"/>
    </location>
</feature>
<feature type="transmembrane region" description="Helical" evidence="6">
    <location>
        <begin position="269"/>
        <end position="294"/>
    </location>
</feature>
<evidence type="ECO:0000313" key="8">
    <source>
        <dbReference type="EMBL" id="EFG46685.1"/>
    </source>
</evidence>
<dbReference type="PANTHER" id="PTHR42718:SF9">
    <property type="entry name" value="MAJOR FACILITATOR SUPERFAMILY MULTIDRUG TRANSPORTER MFSC"/>
    <property type="match status" value="1"/>
</dbReference>
<dbReference type="PANTHER" id="PTHR42718">
    <property type="entry name" value="MAJOR FACILITATOR SUPERFAMILY MULTIDRUG TRANSPORTER MFSC"/>
    <property type="match status" value="1"/>
</dbReference>
<dbReference type="AlphaFoldDB" id="D4YPZ0"/>
<keyword evidence="9" id="KW-1185">Reference proteome</keyword>
<dbReference type="GO" id="GO:0022857">
    <property type="term" value="F:transmembrane transporter activity"/>
    <property type="evidence" value="ECO:0007669"/>
    <property type="project" value="InterPro"/>
</dbReference>
<dbReference type="InterPro" id="IPR020846">
    <property type="entry name" value="MFS_dom"/>
</dbReference>
<accession>D4YPZ0</accession>